<proteinExistence type="predicted"/>
<dbReference type="AlphaFoldDB" id="A0A2U3Q6G5"/>
<reference evidence="1 2" key="1">
    <citation type="submission" date="2018-03" db="EMBL/GenBank/DDBJ databases">
        <authorList>
            <person name="Gully D."/>
        </authorList>
    </citation>
    <scope>NUCLEOTIDE SEQUENCE [LARGE SCALE GENOMIC DNA]</scope>
    <source>
        <strain evidence="1">ORS3257</strain>
    </source>
</reference>
<dbReference type="KEGG" id="bvz:BRAD3257_6103"/>
<gene>
    <name evidence="1" type="ORF">BRAD3257_6103</name>
</gene>
<dbReference type="Proteomes" id="UP000246085">
    <property type="component" value="Chromosome BRAD3257"/>
</dbReference>
<sequence>MERQVLFKCPRTGMNVQQRLEDDRPEAPPQNTYMPVRCPACMALHFVNSTTGKLLGGLSSSQPGRDRRSA</sequence>
<accession>A0A2U3Q6G5</accession>
<evidence type="ECO:0000313" key="2">
    <source>
        <dbReference type="Proteomes" id="UP000246085"/>
    </source>
</evidence>
<organism evidence="1 2">
    <name type="scientific">Bradyrhizobium vignae</name>
    <dbReference type="NCBI Taxonomy" id="1549949"/>
    <lineage>
        <taxon>Bacteria</taxon>
        <taxon>Pseudomonadati</taxon>
        <taxon>Pseudomonadota</taxon>
        <taxon>Alphaproteobacteria</taxon>
        <taxon>Hyphomicrobiales</taxon>
        <taxon>Nitrobacteraceae</taxon>
        <taxon>Bradyrhizobium</taxon>
    </lineage>
</organism>
<name>A0A2U3Q6G5_9BRAD</name>
<protein>
    <submittedName>
        <fullName evidence="1">Uncharacterized protein</fullName>
    </submittedName>
</protein>
<dbReference type="EMBL" id="LS398110">
    <property type="protein sequence ID" value="SPP97021.1"/>
    <property type="molecule type" value="Genomic_DNA"/>
</dbReference>
<evidence type="ECO:0000313" key="1">
    <source>
        <dbReference type="EMBL" id="SPP97021.1"/>
    </source>
</evidence>